<gene>
    <name evidence="1" type="ORF">B0F90DRAFT_1746867</name>
</gene>
<evidence type="ECO:0000313" key="2">
    <source>
        <dbReference type="Proteomes" id="UP001203297"/>
    </source>
</evidence>
<protein>
    <submittedName>
        <fullName evidence="1">Uncharacterized protein</fullName>
    </submittedName>
</protein>
<sequence length="79" mass="9031">MVSKLCLLAQAALYWLMLLLDPIFLQVPRVKDFLSSSFISLYEPVVYCLCSAIMKAAFKKDLRVGGVFGKLWTILWIML</sequence>
<dbReference type="EMBL" id="WTXG01000049">
    <property type="protein sequence ID" value="KAI0296350.1"/>
    <property type="molecule type" value="Genomic_DNA"/>
</dbReference>
<keyword evidence="2" id="KW-1185">Reference proteome</keyword>
<accession>A0AAD4M1P6</accession>
<reference evidence="1" key="1">
    <citation type="journal article" date="2022" name="New Phytol.">
        <title>Evolutionary transition to the ectomycorrhizal habit in the genomes of a hyperdiverse lineage of mushroom-forming fungi.</title>
        <authorList>
            <person name="Looney B."/>
            <person name="Miyauchi S."/>
            <person name="Morin E."/>
            <person name="Drula E."/>
            <person name="Courty P.E."/>
            <person name="Kohler A."/>
            <person name="Kuo A."/>
            <person name="LaButti K."/>
            <person name="Pangilinan J."/>
            <person name="Lipzen A."/>
            <person name="Riley R."/>
            <person name="Andreopoulos W."/>
            <person name="He G."/>
            <person name="Johnson J."/>
            <person name="Nolan M."/>
            <person name="Tritt A."/>
            <person name="Barry K.W."/>
            <person name="Grigoriev I.V."/>
            <person name="Nagy L.G."/>
            <person name="Hibbett D."/>
            <person name="Henrissat B."/>
            <person name="Matheny P.B."/>
            <person name="Labbe J."/>
            <person name="Martin F.M."/>
        </authorList>
    </citation>
    <scope>NUCLEOTIDE SEQUENCE</scope>
    <source>
        <strain evidence="1">BPL690</strain>
    </source>
</reference>
<comment type="caution">
    <text evidence="1">The sequence shown here is derived from an EMBL/GenBank/DDBJ whole genome shotgun (WGS) entry which is preliminary data.</text>
</comment>
<proteinExistence type="predicted"/>
<organism evidence="1 2">
    <name type="scientific">Multifurca ochricompacta</name>
    <dbReference type="NCBI Taxonomy" id="376703"/>
    <lineage>
        <taxon>Eukaryota</taxon>
        <taxon>Fungi</taxon>
        <taxon>Dikarya</taxon>
        <taxon>Basidiomycota</taxon>
        <taxon>Agaricomycotina</taxon>
        <taxon>Agaricomycetes</taxon>
        <taxon>Russulales</taxon>
        <taxon>Russulaceae</taxon>
        <taxon>Multifurca</taxon>
    </lineage>
</organism>
<dbReference type="Proteomes" id="UP001203297">
    <property type="component" value="Unassembled WGS sequence"/>
</dbReference>
<evidence type="ECO:0000313" key="1">
    <source>
        <dbReference type="EMBL" id="KAI0296350.1"/>
    </source>
</evidence>
<dbReference type="AlphaFoldDB" id="A0AAD4M1P6"/>
<name>A0AAD4M1P6_9AGAM</name>